<evidence type="ECO:0000313" key="2">
    <source>
        <dbReference type="Proteomes" id="UP000064920"/>
    </source>
</evidence>
<dbReference type="AlphaFoldDB" id="A0A0P0AA02"/>
<organism evidence="1 2">
    <name type="scientific">Celeribacter marinus</name>
    <dbReference type="NCBI Taxonomy" id="1397108"/>
    <lineage>
        <taxon>Bacteria</taxon>
        <taxon>Pseudomonadati</taxon>
        <taxon>Pseudomonadota</taxon>
        <taxon>Alphaproteobacteria</taxon>
        <taxon>Rhodobacterales</taxon>
        <taxon>Roseobacteraceae</taxon>
        <taxon>Celeribacter</taxon>
    </lineage>
</organism>
<proteinExistence type="predicted"/>
<protein>
    <submittedName>
        <fullName evidence="1">Uncharacterized protein</fullName>
    </submittedName>
</protein>
<dbReference type="OrthoDB" id="7951357at2"/>
<name>A0A0P0AA02_9RHOB</name>
<sequence>MIGRASFLLVSFVALTACDQPAVPDSGAGVGFGSYNAYQAQREQELISGGQGASVTSSLDAQAVSVQTPSAGTSTDQLIADAEAAIAPSVENSVGISSENDFDAVSDERSIEQDAARVAANRSQYQVVEPTAVPARPSGATTTLVAFALSSQNNVGQAIYKRLIPGAVTRQARNCAKYPSPDLAQEAFLAAGGPERNGKGLDADGDGFACRWDPAPFRLAATARNN</sequence>
<dbReference type="KEGG" id="cmar:IMCC12053_982"/>
<dbReference type="Proteomes" id="UP000064920">
    <property type="component" value="Chromosome"/>
</dbReference>
<evidence type="ECO:0000313" key="1">
    <source>
        <dbReference type="EMBL" id="ALI54930.1"/>
    </source>
</evidence>
<dbReference type="PROSITE" id="PS51257">
    <property type="entry name" value="PROKAR_LIPOPROTEIN"/>
    <property type="match status" value="1"/>
</dbReference>
<dbReference type="RefSeq" id="WP_062216212.1">
    <property type="nucleotide sequence ID" value="NZ_CP012023.1"/>
</dbReference>
<dbReference type="PATRIC" id="fig|1397108.4.peg.1009"/>
<keyword evidence="2" id="KW-1185">Reference proteome</keyword>
<dbReference type="STRING" id="1397108.IMCC12053_982"/>
<dbReference type="EMBL" id="CP012023">
    <property type="protein sequence ID" value="ALI54930.1"/>
    <property type="molecule type" value="Genomic_DNA"/>
</dbReference>
<gene>
    <name evidence="1" type="ORF">IMCC12053_982</name>
</gene>
<reference evidence="1 2" key="1">
    <citation type="submission" date="2015-05" db="EMBL/GenBank/DDBJ databases">
        <authorList>
            <person name="Wang D.B."/>
            <person name="Wang M."/>
        </authorList>
    </citation>
    <scope>NUCLEOTIDE SEQUENCE [LARGE SCALE GENOMIC DNA]</scope>
    <source>
        <strain evidence="1 2">IMCC 12053</strain>
    </source>
</reference>
<accession>A0A0P0AA02</accession>